<accession>A0AAD4M3Z4</accession>
<organism evidence="2 3">
    <name type="scientific">Multifurca ochricompacta</name>
    <dbReference type="NCBI Taxonomy" id="376703"/>
    <lineage>
        <taxon>Eukaryota</taxon>
        <taxon>Fungi</taxon>
        <taxon>Dikarya</taxon>
        <taxon>Basidiomycota</taxon>
        <taxon>Agaricomycotina</taxon>
        <taxon>Agaricomycetes</taxon>
        <taxon>Russulales</taxon>
        <taxon>Russulaceae</taxon>
        <taxon>Multifurca</taxon>
    </lineage>
</organism>
<name>A0AAD4M3Z4_9AGAM</name>
<dbReference type="Proteomes" id="UP001203297">
    <property type="component" value="Unassembled WGS sequence"/>
</dbReference>
<dbReference type="AlphaFoldDB" id="A0AAD4M3Z4"/>
<proteinExistence type="predicted"/>
<evidence type="ECO:0000313" key="3">
    <source>
        <dbReference type="Proteomes" id="UP001203297"/>
    </source>
</evidence>
<comment type="caution">
    <text evidence="2">The sequence shown here is derived from an EMBL/GenBank/DDBJ whole genome shotgun (WGS) entry which is preliminary data.</text>
</comment>
<reference evidence="2" key="1">
    <citation type="journal article" date="2022" name="New Phytol.">
        <title>Evolutionary transition to the ectomycorrhizal habit in the genomes of a hyperdiverse lineage of mushroom-forming fungi.</title>
        <authorList>
            <person name="Looney B."/>
            <person name="Miyauchi S."/>
            <person name="Morin E."/>
            <person name="Drula E."/>
            <person name="Courty P.E."/>
            <person name="Kohler A."/>
            <person name="Kuo A."/>
            <person name="LaButti K."/>
            <person name="Pangilinan J."/>
            <person name="Lipzen A."/>
            <person name="Riley R."/>
            <person name="Andreopoulos W."/>
            <person name="He G."/>
            <person name="Johnson J."/>
            <person name="Nolan M."/>
            <person name="Tritt A."/>
            <person name="Barry K.W."/>
            <person name="Grigoriev I.V."/>
            <person name="Nagy L.G."/>
            <person name="Hibbett D."/>
            <person name="Henrissat B."/>
            <person name="Matheny P.B."/>
            <person name="Labbe J."/>
            <person name="Martin F.M."/>
        </authorList>
    </citation>
    <scope>NUCLEOTIDE SEQUENCE</scope>
    <source>
        <strain evidence="2">BPL690</strain>
    </source>
</reference>
<evidence type="ECO:0000259" key="1">
    <source>
        <dbReference type="PROSITE" id="PS50181"/>
    </source>
</evidence>
<sequence>MNKLPTEVIVDILAILDIKELLACRSSSPRYHLNSIVLQYHILLAASGMCDGPPSEVSTAERMAALQTYNTAWRELTWSSYDTIDIPEYNDPQFSNGVIVTISNYGKSLTVHRLPSKLRRVEACEWTLTFDFGIAEFIMDASQDLLALIPFDNVEADVFLILTLSNGQPHPLAMPRNSNKRRKQSSALAIELYDSDYKWSRIRFTHGQMNIHGDYIGTVVLEDLKIWNWKTGHQEWRLRLPAPNLSRQWFFLDNSYIVYDEDNREDPQSLCLRVCRFRCAFDTDPGTECVLEIRDLWRTPKLLYQSRVVSRATSPNGNDACGREALFYPSAEDSLLIIELCEDRRGSNPNISYLHVPTRTLLSAYLSLTPKKEAIEDPEGPRNFVVDWKEWGLIVMKIYAVDVQFSKKGLSYGQRRIMWKYGTQDFRGLAHKAETEGRRVSVCDLHAGRIDQAIRCGAMQGQQSQRVFSSPEIPLPWDLQEGVPVALNFAMCGDALIIAKRWGQGNSRFHAFTF</sequence>
<dbReference type="EMBL" id="WTXG01000015">
    <property type="protein sequence ID" value="KAI0301197.1"/>
    <property type="molecule type" value="Genomic_DNA"/>
</dbReference>
<dbReference type="PROSITE" id="PS50181">
    <property type="entry name" value="FBOX"/>
    <property type="match status" value="1"/>
</dbReference>
<feature type="domain" description="F-box" evidence="1">
    <location>
        <begin position="1"/>
        <end position="37"/>
    </location>
</feature>
<gene>
    <name evidence="2" type="ORF">B0F90DRAFT_1668058</name>
</gene>
<evidence type="ECO:0000313" key="2">
    <source>
        <dbReference type="EMBL" id="KAI0301197.1"/>
    </source>
</evidence>
<keyword evidence="3" id="KW-1185">Reference proteome</keyword>
<dbReference type="InterPro" id="IPR001810">
    <property type="entry name" value="F-box_dom"/>
</dbReference>
<protein>
    <recommendedName>
        <fullName evidence="1">F-box domain-containing protein</fullName>
    </recommendedName>
</protein>